<name>A0ABN8XIW9_9BACT</name>
<sequence>MPQCEYVYPKNRAGDRFACLHFWYESCVDRVWVCNLKKRDQRSGDIPVDTVELAACNAFGGVYL</sequence>
<accession>A0ABN8XIW9</accession>
<protein>
    <submittedName>
        <fullName evidence="1">Uncharacterized protein</fullName>
    </submittedName>
</protein>
<gene>
    <name evidence="1" type="ORF">MFUM_1212</name>
</gene>
<keyword evidence="2" id="KW-1185">Reference proteome</keyword>
<reference evidence="1" key="1">
    <citation type="submission" date="2023-03" db="EMBL/GenBank/DDBJ databases">
        <authorList>
            <person name="Cremers G."/>
            <person name="Picone N."/>
        </authorList>
    </citation>
    <scope>NUCLEOTIDE SEQUENCE</scope>
    <source>
        <strain evidence="1">Sample_alias</strain>
    </source>
</reference>
<organism evidence="1 2">
    <name type="scientific">Candidatus Methylacidiphilum fumarolicum</name>
    <dbReference type="NCBI Taxonomy" id="591154"/>
    <lineage>
        <taxon>Bacteria</taxon>
        <taxon>Pseudomonadati</taxon>
        <taxon>Verrucomicrobiota</taxon>
        <taxon>Methylacidiphilae</taxon>
        <taxon>Methylacidiphilales</taxon>
        <taxon>Methylacidiphilaceae</taxon>
        <taxon>Methylacidiphilum (ex Ratnadevi et al. 2023)</taxon>
    </lineage>
</organism>
<evidence type="ECO:0000313" key="1">
    <source>
        <dbReference type="EMBL" id="CAI9085570.1"/>
    </source>
</evidence>
<dbReference type="Proteomes" id="UP001161497">
    <property type="component" value="Chromosome"/>
</dbReference>
<proteinExistence type="predicted"/>
<evidence type="ECO:0000313" key="2">
    <source>
        <dbReference type="Proteomes" id="UP001161497"/>
    </source>
</evidence>
<dbReference type="EMBL" id="OX458932">
    <property type="protein sequence ID" value="CAI9085570.1"/>
    <property type="molecule type" value="Genomic_DNA"/>
</dbReference>